<dbReference type="AlphaFoldDB" id="A0A2G8SVJ1"/>
<sequence>MAIFSKPSTKSAKTIECPSTANLKISLRVRRRLLRGSTVLSGIKVAAAVAGKVGGSVPYMQGIVDAANEVVACAEAMKNNRKECKKIAALTEELVKGVLAETDGVEEDELSERSRLNLAELEWKLETVGKAMKEMRKMTLLRRLLSKDEHATQLVEHRRTLQDAVVKFQLMHCVRMDLRMARIEKKQDVVVEALIFGQGGSSTAMERSDSGGVAVRGSGTRVSIEESYFFLPRPRGIQFICRRGNFVRRTVTIGGDGEPRF</sequence>
<evidence type="ECO:0000313" key="2">
    <source>
        <dbReference type="Proteomes" id="UP000230002"/>
    </source>
</evidence>
<accession>A0A2G8SVJ1</accession>
<evidence type="ECO:0000313" key="1">
    <source>
        <dbReference type="EMBL" id="PIL37752.1"/>
    </source>
</evidence>
<comment type="caution">
    <text evidence="1">The sequence shown here is derived from an EMBL/GenBank/DDBJ whole genome shotgun (WGS) entry which is preliminary data.</text>
</comment>
<keyword evidence="2" id="KW-1185">Reference proteome</keyword>
<gene>
    <name evidence="1" type="ORF">GSI_01446</name>
</gene>
<dbReference type="CDD" id="cd21037">
    <property type="entry name" value="MLKL_NTD"/>
    <property type="match status" value="1"/>
</dbReference>
<dbReference type="EMBL" id="AYKW01000001">
    <property type="protein sequence ID" value="PIL37752.1"/>
    <property type="molecule type" value="Genomic_DNA"/>
</dbReference>
<protein>
    <submittedName>
        <fullName evidence="1">Uncharacterized protein</fullName>
    </submittedName>
</protein>
<dbReference type="OrthoDB" id="2751721at2759"/>
<dbReference type="Gene3D" id="1.20.930.20">
    <property type="entry name" value="Adaptor protein Cbl, N-terminal domain"/>
    <property type="match status" value="1"/>
</dbReference>
<organism evidence="1 2">
    <name type="scientific">Ganoderma sinense ZZ0214-1</name>
    <dbReference type="NCBI Taxonomy" id="1077348"/>
    <lineage>
        <taxon>Eukaryota</taxon>
        <taxon>Fungi</taxon>
        <taxon>Dikarya</taxon>
        <taxon>Basidiomycota</taxon>
        <taxon>Agaricomycotina</taxon>
        <taxon>Agaricomycetes</taxon>
        <taxon>Polyporales</taxon>
        <taxon>Polyporaceae</taxon>
        <taxon>Ganoderma</taxon>
    </lineage>
</organism>
<proteinExistence type="predicted"/>
<dbReference type="Proteomes" id="UP000230002">
    <property type="component" value="Unassembled WGS sequence"/>
</dbReference>
<dbReference type="InterPro" id="IPR059179">
    <property type="entry name" value="MLKL-like_MCAfunc"/>
</dbReference>
<name>A0A2G8SVJ1_9APHY</name>
<dbReference type="InterPro" id="IPR036537">
    <property type="entry name" value="Adaptor_Cbl_N_dom_sf"/>
</dbReference>
<reference evidence="1 2" key="1">
    <citation type="journal article" date="2015" name="Sci. Rep.">
        <title>Chromosome-level genome map provides insights into diverse defense mechanisms in the medicinal fungus Ganoderma sinense.</title>
        <authorList>
            <person name="Zhu Y."/>
            <person name="Xu J."/>
            <person name="Sun C."/>
            <person name="Zhou S."/>
            <person name="Xu H."/>
            <person name="Nelson D.R."/>
            <person name="Qian J."/>
            <person name="Song J."/>
            <person name="Luo H."/>
            <person name="Xiang L."/>
            <person name="Li Y."/>
            <person name="Xu Z."/>
            <person name="Ji A."/>
            <person name="Wang L."/>
            <person name="Lu S."/>
            <person name="Hayward A."/>
            <person name="Sun W."/>
            <person name="Li X."/>
            <person name="Schwartz D.C."/>
            <person name="Wang Y."/>
            <person name="Chen S."/>
        </authorList>
    </citation>
    <scope>NUCLEOTIDE SEQUENCE [LARGE SCALE GENOMIC DNA]</scope>
    <source>
        <strain evidence="1 2">ZZ0214-1</strain>
    </source>
</reference>
<dbReference type="GO" id="GO:0007166">
    <property type="term" value="P:cell surface receptor signaling pathway"/>
    <property type="evidence" value="ECO:0007669"/>
    <property type="project" value="InterPro"/>
</dbReference>